<name>A0A9P4HSG5_9PEZI</name>
<dbReference type="AlphaFoldDB" id="A0A9P4HSG5"/>
<evidence type="ECO:0000259" key="1">
    <source>
        <dbReference type="PROSITE" id="PS51746"/>
    </source>
</evidence>
<dbReference type="SMART" id="SM00332">
    <property type="entry name" value="PP2Cc"/>
    <property type="match status" value="1"/>
</dbReference>
<dbReference type="OrthoDB" id="420076at2759"/>
<dbReference type="Proteomes" id="UP000799776">
    <property type="component" value="Unassembled WGS sequence"/>
</dbReference>
<feature type="non-terminal residue" evidence="2">
    <location>
        <position position="1"/>
    </location>
</feature>
<feature type="domain" description="PPM-type phosphatase" evidence="1">
    <location>
        <begin position="25"/>
        <end position="387"/>
    </location>
</feature>
<evidence type="ECO:0000313" key="3">
    <source>
        <dbReference type="Proteomes" id="UP000799776"/>
    </source>
</evidence>
<dbReference type="GO" id="GO:0004741">
    <property type="term" value="F:[pyruvate dehydrogenase (acetyl-transferring)]-phosphatase activity"/>
    <property type="evidence" value="ECO:0007669"/>
    <property type="project" value="TreeGrafter"/>
</dbReference>
<sequence length="388" mass="42359">VEALRLASATARLREGEKTYKMEDGMRFDVNMLASNQPLEDRMAAEIAPGAGKESWQYWGVYDGHAGWECAEILRRSLISQISSQLSVLPANPKNNTTITGAIKRGFNAMDRLIMRSALSAMDKANPATPEAIVALKVAMAGSCALLCMYDPKASILRTACVGDSRAVLGRYDPSTSQYTAHALSTDQTGFNPSEVSRITAAHPGEDDILDPKSGRLLGLAVTRAFGDHRWKWSNDLIISAKKHFFGTGPRPNSRTPPYLTAEPEVTETEIRTGASGDFVIMASDGLWDRISSEDAVECVARWIRAEQNKAFAKMPADGEWGAETGEAGNWRATPEYFVTEDENAATCLMKNAFGGSRRRLFCGVMSLAAPHSRAHRDDVTVQVLFFG</sequence>
<dbReference type="PROSITE" id="PS51746">
    <property type="entry name" value="PPM_2"/>
    <property type="match status" value="1"/>
</dbReference>
<dbReference type="InterPro" id="IPR015655">
    <property type="entry name" value="PP2C"/>
</dbReference>
<reference evidence="2" key="1">
    <citation type="journal article" date="2020" name="Stud. Mycol.">
        <title>101 Dothideomycetes genomes: a test case for predicting lifestyles and emergence of pathogens.</title>
        <authorList>
            <person name="Haridas S."/>
            <person name="Albert R."/>
            <person name="Binder M."/>
            <person name="Bloem J."/>
            <person name="Labutti K."/>
            <person name="Salamov A."/>
            <person name="Andreopoulos B."/>
            <person name="Baker S."/>
            <person name="Barry K."/>
            <person name="Bills G."/>
            <person name="Bluhm B."/>
            <person name="Cannon C."/>
            <person name="Castanera R."/>
            <person name="Culley D."/>
            <person name="Daum C."/>
            <person name="Ezra D."/>
            <person name="Gonzalez J."/>
            <person name="Henrissat B."/>
            <person name="Kuo A."/>
            <person name="Liang C."/>
            <person name="Lipzen A."/>
            <person name="Lutzoni F."/>
            <person name="Magnuson J."/>
            <person name="Mondo S."/>
            <person name="Nolan M."/>
            <person name="Ohm R."/>
            <person name="Pangilinan J."/>
            <person name="Park H.-J."/>
            <person name="Ramirez L."/>
            <person name="Alfaro M."/>
            <person name="Sun H."/>
            <person name="Tritt A."/>
            <person name="Yoshinaga Y."/>
            <person name="Zwiers L.-H."/>
            <person name="Turgeon B."/>
            <person name="Goodwin S."/>
            <person name="Spatafora J."/>
            <person name="Crous P."/>
            <person name="Grigoriev I."/>
        </authorList>
    </citation>
    <scope>NUCLEOTIDE SEQUENCE</scope>
    <source>
        <strain evidence="2">CBS 121410</strain>
    </source>
</reference>
<comment type="caution">
    <text evidence="2">The sequence shown here is derived from an EMBL/GenBank/DDBJ whole genome shotgun (WGS) entry which is preliminary data.</text>
</comment>
<dbReference type="GO" id="GO:0005739">
    <property type="term" value="C:mitochondrion"/>
    <property type="evidence" value="ECO:0007669"/>
    <property type="project" value="TreeGrafter"/>
</dbReference>
<gene>
    <name evidence="2" type="ORF">K490DRAFT_20862</name>
</gene>
<feature type="non-terminal residue" evidence="2">
    <location>
        <position position="388"/>
    </location>
</feature>
<dbReference type="InterPro" id="IPR036457">
    <property type="entry name" value="PPM-type-like_dom_sf"/>
</dbReference>
<evidence type="ECO:0000313" key="2">
    <source>
        <dbReference type="EMBL" id="KAF2087159.1"/>
    </source>
</evidence>
<keyword evidence="3" id="KW-1185">Reference proteome</keyword>
<dbReference type="Gene3D" id="3.60.40.10">
    <property type="entry name" value="PPM-type phosphatase domain"/>
    <property type="match status" value="1"/>
</dbReference>
<dbReference type="CDD" id="cd00143">
    <property type="entry name" value="PP2Cc"/>
    <property type="match status" value="1"/>
</dbReference>
<dbReference type="Pfam" id="PF00481">
    <property type="entry name" value="PP2C"/>
    <property type="match status" value="1"/>
</dbReference>
<dbReference type="InterPro" id="IPR001932">
    <property type="entry name" value="PPM-type_phosphatase-like_dom"/>
</dbReference>
<accession>A0A9P4HSG5</accession>
<proteinExistence type="predicted"/>
<organism evidence="2 3">
    <name type="scientific">Saccharata proteae CBS 121410</name>
    <dbReference type="NCBI Taxonomy" id="1314787"/>
    <lineage>
        <taxon>Eukaryota</taxon>
        <taxon>Fungi</taxon>
        <taxon>Dikarya</taxon>
        <taxon>Ascomycota</taxon>
        <taxon>Pezizomycotina</taxon>
        <taxon>Dothideomycetes</taxon>
        <taxon>Dothideomycetes incertae sedis</taxon>
        <taxon>Botryosphaeriales</taxon>
        <taxon>Saccharataceae</taxon>
        <taxon>Saccharata</taxon>
    </lineage>
</organism>
<dbReference type="PANTHER" id="PTHR13832">
    <property type="entry name" value="PROTEIN PHOSPHATASE 2C"/>
    <property type="match status" value="1"/>
</dbReference>
<dbReference type="PANTHER" id="PTHR13832:SF792">
    <property type="entry name" value="GM14286P"/>
    <property type="match status" value="1"/>
</dbReference>
<dbReference type="SUPFAM" id="SSF81606">
    <property type="entry name" value="PP2C-like"/>
    <property type="match status" value="1"/>
</dbReference>
<protein>
    <submittedName>
        <fullName evidence="2">Protein serine/threonine phosphatase 2C</fullName>
    </submittedName>
</protein>
<dbReference type="EMBL" id="ML978721">
    <property type="protein sequence ID" value="KAF2087159.1"/>
    <property type="molecule type" value="Genomic_DNA"/>
</dbReference>